<name>A0ABS8SJT4_DATST</name>
<evidence type="ECO:0000256" key="1">
    <source>
        <dbReference type="ARBA" id="ARBA00022842"/>
    </source>
</evidence>
<proteinExistence type="predicted"/>
<dbReference type="PANTHER" id="PTHR24093:SF511">
    <property type="entry name" value="CALCIUM-TRANSPORTING ATPASE 12, PLASMA MEMBRANE-TYPE-LIKE"/>
    <property type="match status" value="1"/>
</dbReference>
<dbReference type="InterPro" id="IPR059000">
    <property type="entry name" value="ATPase_P-type_domA"/>
</dbReference>
<evidence type="ECO:0000313" key="3">
    <source>
        <dbReference type="EMBL" id="MCD7459136.1"/>
    </source>
</evidence>
<reference evidence="3 4" key="1">
    <citation type="journal article" date="2021" name="BMC Genomics">
        <title>Datura genome reveals duplications of psychoactive alkaloid biosynthetic genes and high mutation rate following tissue culture.</title>
        <authorList>
            <person name="Rajewski A."/>
            <person name="Carter-House D."/>
            <person name="Stajich J."/>
            <person name="Litt A."/>
        </authorList>
    </citation>
    <scope>NUCLEOTIDE SEQUENCE [LARGE SCALE GENOMIC DNA]</scope>
    <source>
        <strain evidence="3">AR-01</strain>
    </source>
</reference>
<dbReference type="EMBL" id="JACEIK010000565">
    <property type="protein sequence ID" value="MCD7459136.1"/>
    <property type="molecule type" value="Genomic_DNA"/>
</dbReference>
<dbReference type="Gene3D" id="2.70.150.10">
    <property type="entry name" value="Calcium-transporting ATPase, cytoplasmic transduction domain A"/>
    <property type="match status" value="1"/>
</dbReference>
<comment type="caution">
    <text evidence="3">The sequence shown here is derived from an EMBL/GenBank/DDBJ whole genome shotgun (WGS) entry which is preliminary data.</text>
</comment>
<organism evidence="3 4">
    <name type="scientific">Datura stramonium</name>
    <name type="common">Jimsonweed</name>
    <name type="synonym">Common thornapple</name>
    <dbReference type="NCBI Taxonomy" id="4076"/>
    <lineage>
        <taxon>Eukaryota</taxon>
        <taxon>Viridiplantae</taxon>
        <taxon>Streptophyta</taxon>
        <taxon>Embryophyta</taxon>
        <taxon>Tracheophyta</taxon>
        <taxon>Spermatophyta</taxon>
        <taxon>Magnoliopsida</taxon>
        <taxon>eudicotyledons</taxon>
        <taxon>Gunneridae</taxon>
        <taxon>Pentapetalae</taxon>
        <taxon>asterids</taxon>
        <taxon>lamiids</taxon>
        <taxon>Solanales</taxon>
        <taxon>Solanaceae</taxon>
        <taxon>Solanoideae</taxon>
        <taxon>Datureae</taxon>
        <taxon>Datura</taxon>
    </lineage>
</organism>
<protein>
    <recommendedName>
        <fullName evidence="2">P-type ATPase A domain-containing protein</fullName>
    </recommendedName>
</protein>
<dbReference type="Proteomes" id="UP000823775">
    <property type="component" value="Unassembled WGS sequence"/>
</dbReference>
<dbReference type="Pfam" id="PF00122">
    <property type="entry name" value="E1-E2_ATPase"/>
    <property type="match status" value="1"/>
</dbReference>
<keyword evidence="1" id="KW-0460">Magnesium</keyword>
<dbReference type="SUPFAM" id="SSF81653">
    <property type="entry name" value="Calcium ATPase, transduction domain A"/>
    <property type="match status" value="1"/>
</dbReference>
<evidence type="ECO:0000259" key="2">
    <source>
        <dbReference type="Pfam" id="PF00122"/>
    </source>
</evidence>
<dbReference type="PANTHER" id="PTHR24093">
    <property type="entry name" value="CATION TRANSPORTING ATPASE"/>
    <property type="match status" value="1"/>
</dbReference>
<dbReference type="InterPro" id="IPR008250">
    <property type="entry name" value="ATPase_P-typ_transduc_dom_A_sf"/>
</dbReference>
<gene>
    <name evidence="3" type="ORF">HAX54_040205</name>
</gene>
<feature type="domain" description="P-type ATPase A" evidence="2">
    <location>
        <begin position="187"/>
        <end position="277"/>
    </location>
</feature>
<evidence type="ECO:0000313" key="4">
    <source>
        <dbReference type="Proteomes" id="UP000823775"/>
    </source>
</evidence>
<sequence>MEDHEDMNGSTIDIEAQGSSPLLMNDELATSYNGLMRKSVLFLRSTGKFIEAGARIASLSRDSEAGGGQIQLDKTVEASPHDGDWRVSTVQSNNDHITIELKPHDQSTHQQRLQINKISGEIVKEKNLGSLHNFGGVKGVTEALSSDVDNGIHVGDISGRHKLLQFCLLALESMKKSRWKKQKHHKANMIQVIRGGNEVAISASDLVYGDIACVRKGHSVPAHGLFVSGEKLELFHLDDGLVSITTEQNPFLSPGSKVINGDARMIVTSVQPDKEAKKQDC</sequence>
<accession>A0ABS8SJT4</accession>
<keyword evidence="4" id="KW-1185">Reference proteome</keyword>